<dbReference type="AlphaFoldDB" id="A0A2K3E3F7"/>
<feature type="compositionally biased region" description="Basic residues" evidence="4">
    <location>
        <begin position="948"/>
        <end position="957"/>
    </location>
</feature>
<dbReference type="Pfam" id="PF03441">
    <property type="entry name" value="FAD_binding_7"/>
    <property type="match status" value="1"/>
</dbReference>
<sequence length="970" mass="97925">MSSDSRGRRGDSLPKTHAKSVFCLADKDLEGLQVTEKRNPRSRSAPPMKLYIRAELEAVAHRKWGGAEGLAAEQRRREARRETRAAAAAASSPGAAGDSASGGGNGITAGDVAAAAAGANIGVGGADRGGWSSFGWLQLPPLITERIRQVLPLPPLGSGNAGGVSGGGGSASLATAPGAGAAASRPAAGTPAQRGGSVKRPRLEEGAAEAAGRAGPRSVQLNARVEADADVEVEVVDLVMEEGGEDEGAREVATSADGTPQGQQELTVGNEGRGVAEKGLGRTIAGGGAEADARAGAAAGAAVDDDVIVISSSSSEGSGASSSHSESDDEQDSGGRLGSHAPDAAPAGAAAAQAQLLVTQEGAAATASVAAMHGEYVMYWMKTAVRGHENPALDAALAAAAALRLPLLVAAFVLPGANCQAHGNLRRIKFQLEGLRDAQRELQQRLGLRLHVHAEGLTAAAALSGSAGAQSATNGAGDISAPRGVPSSSTAAGSGVSSSPWGAGWEDLVATASRAALVVTEDMPVDPDAGWLAALVRRLQRGGAGADAAAATAVDAAVPAPGVWAVDTSCVVPMRLVPRAYEKAYAYRSATEGWRRQRMRAVYAGGPYCWPVAAALAAAGGTGADGAAASSPVASAAASAGAGPMHRFLHRASGANAAASAQPASASDGAGSSVGGGGAAGSAAASPAGPAAASIAPEWPSLDLLALPVGADGTCDLGVVAASIPGVDKSVPGVSHMIGGSGAGYARWDAWRRGGGVGRYAASRNDAMQRGGTSRMSAYLHWGMVSPFRVTREAAASGGSGCAKFLDELLVWRELAYSFCFHRCGQLDSLAVLPRWAQDTLAAHASDPRAVRSLQQLETGTTGDTFWDAAQRQLSTHGELHNNVRMTWGKAPLAWCASPQEALSTVLHLNHRFALDGCDPASYGGVLWCFGLFDGPKDPASTPITGTLRRRPTSSHARRLDPAAYEALRP</sequence>
<dbReference type="InterPro" id="IPR052219">
    <property type="entry name" value="Photolyase_Class-2"/>
</dbReference>
<evidence type="ECO:0000259" key="5">
    <source>
        <dbReference type="PROSITE" id="PS51645"/>
    </source>
</evidence>
<dbReference type="Gene3D" id="1.25.40.80">
    <property type="match status" value="1"/>
</dbReference>
<dbReference type="InterPro" id="IPR037129">
    <property type="entry name" value="XPA_sf"/>
</dbReference>
<keyword evidence="2" id="KW-0862">Zinc</keyword>
<dbReference type="InterPro" id="IPR036155">
    <property type="entry name" value="Crypto/Photolyase_N_sf"/>
</dbReference>
<feature type="compositionally biased region" description="Basic and acidic residues" evidence="4">
    <location>
        <begin position="73"/>
        <end position="84"/>
    </location>
</feature>
<organism evidence="6 7">
    <name type="scientific">Chlamydomonas reinhardtii</name>
    <name type="common">Chlamydomonas smithii</name>
    <dbReference type="NCBI Taxonomy" id="3055"/>
    <lineage>
        <taxon>Eukaryota</taxon>
        <taxon>Viridiplantae</taxon>
        <taxon>Chlorophyta</taxon>
        <taxon>core chlorophytes</taxon>
        <taxon>Chlorophyceae</taxon>
        <taxon>CS clade</taxon>
        <taxon>Chlamydomonadales</taxon>
        <taxon>Chlamydomonadaceae</taxon>
        <taxon>Chlamydomonas</taxon>
    </lineage>
</organism>
<dbReference type="InterPro" id="IPR022656">
    <property type="entry name" value="XPA_C"/>
</dbReference>
<feature type="compositionally biased region" description="Polar residues" evidence="4">
    <location>
        <begin position="256"/>
        <end position="267"/>
    </location>
</feature>
<dbReference type="KEGG" id="cre:CHLRE_02g118000v5"/>
<dbReference type="InParanoid" id="A0A2K3E3F7"/>
<name>A0A2K3E3F7_CHLRE</name>
<feature type="compositionally biased region" description="Low complexity" evidence="4">
    <location>
        <begin position="485"/>
        <end position="499"/>
    </location>
</feature>
<keyword evidence="7" id="KW-1185">Reference proteome</keyword>
<feature type="region of interest" description="Disordered" evidence="4">
    <location>
        <begin position="659"/>
        <end position="683"/>
    </location>
</feature>
<dbReference type="Proteomes" id="UP000006906">
    <property type="component" value="Chromosome 2"/>
</dbReference>
<dbReference type="Pfam" id="PF00875">
    <property type="entry name" value="DNA_photolyase"/>
    <property type="match status" value="1"/>
</dbReference>
<dbReference type="ExpressionAtlas" id="A0A2K3E3F7">
    <property type="expression patterns" value="baseline and differential"/>
</dbReference>
<dbReference type="InterPro" id="IPR036134">
    <property type="entry name" value="Crypto/Photolyase_FAD-like_sf"/>
</dbReference>
<dbReference type="InterPro" id="IPR006050">
    <property type="entry name" value="DNA_photolyase_N"/>
</dbReference>
<dbReference type="InterPro" id="IPR005101">
    <property type="entry name" value="Cryptochr/Photolyase_FAD-bd"/>
</dbReference>
<evidence type="ECO:0000256" key="3">
    <source>
        <dbReference type="ARBA" id="ARBA00023242"/>
    </source>
</evidence>
<dbReference type="Gene3D" id="3.90.530.10">
    <property type="entry name" value="XPA C-terminal domain"/>
    <property type="match status" value="1"/>
</dbReference>
<feature type="region of interest" description="Disordered" evidence="4">
    <location>
        <begin position="472"/>
        <end position="499"/>
    </location>
</feature>
<reference evidence="6 7" key="1">
    <citation type="journal article" date="2007" name="Science">
        <title>The Chlamydomonas genome reveals the evolution of key animal and plant functions.</title>
        <authorList>
            <person name="Merchant S.S."/>
            <person name="Prochnik S.E."/>
            <person name="Vallon O."/>
            <person name="Harris E.H."/>
            <person name="Karpowicz S.J."/>
            <person name="Witman G.B."/>
            <person name="Terry A."/>
            <person name="Salamov A."/>
            <person name="Fritz-Laylin L.K."/>
            <person name="Marechal-Drouard L."/>
            <person name="Marshall W.F."/>
            <person name="Qu L.H."/>
            <person name="Nelson D.R."/>
            <person name="Sanderfoot A.A."/>
            <person name="Spalding M.H."/>
            <person name="Kapitonov V.V."/>
            <person name="Ren Q."/>
            <person name="Ferris P."/>
            <person name="Lindquist E."/>
            <person name="Shapiro H."/>
            <person name="Lucas S.M."/>
            <person name="Grimwood J."/>
            <person name="Schmutz J."/>
            <person name="Cardol P."/>
            <person name="Cerutti H."/>
            <person name="Chanfreau G."/>
            <person name="Chen C.L."/>
            <person name="Cognat V."/>
            <person name="Croft M.T."/>
            <person name="Dent R."/>
            <person name="Dutcher S."/>
            <person name="Fernandez E."/>
            <person name="Fukuzawa H."/>
            <person name="Gonzalez-Ballester D."/>
            <person name="Gonzalez-Halphen D."/>
            <person name="Hallmann A."/>
            <person name="Hanikenne M."/>
            <person name="Hippler M."/>
            <person name="Inwood W."/>
            <person name="Jabbari K."/>
            <person name="Kalanon M."/>
            <person name="Kuras R."/>
            <person name="Lefebvre P.A."/>
            <person name="Lemaire S.D."/>
            <person name="Lobanov A.V."/>
            <person name="Lohr M."/>
            <person name="Manuell A."/>
            <person name="Meier I."/>
            <person name="Mets L."/>
            <person name="Mittag M."/>
            <person name="Mittelmeier T."/>
            <person name="Moroney J.V."/>
            <person name="Moseley J."/>
            <person name="Napoli C."/>
            <person name="Nedelcu A.M."/>
            <person name="Niyogi K."/>
            <person name="Novoselov S.V."/>
            <person name="Paulsen I.T."/>
            <person name="Pazour G."/>
            <person name="Purton S."/>
            <person name="Ral J.P."/>
            <person name="Riano-Pachon D.M."/>
            <person name="Riekhof W."/>
            <person name="Rymarquis L."/>
            <person name="Schroda M."/>
            <person name="Stern D."/>
            <person name="Umen J."/>
            <person name="Willows R."/>
            <person name="Wilson N."/>
            <person name="Zimmer S.L."/>
            <person name="Allmer J."/>
            <person name="Balk J."/>
            <person name="Bisova K."/>
            <person name="Chen C.J."/>
            <person name="Elias M."/>
            <person name="Gendler K."/>
            <person name="Hauser C."/>
            <person name="Lamb M.R."/>
            <person name="Ledford H."/>
            <person name="Long J.C."/>
            <person name="Minagawa J."/>
            <person name="Page M.D."/>
            <person name="Pan J."/>
            <person name="Pootakham W."/>
            <person name="Roje S."/>
            <person name="Rose A."/>
            <person name="Stahlberg E."/>
            <person name="Terauchi A.M."/>
            <person name="Yang P."/>
            <person name="Ball S."/>
            <person name="Bowler C."/>
            <person name="Dieckmann C.L."/>
            <person name="Gladyshev V.N."/>
            <person name="Green P."/>
            <person name="Jorgensen R."/>
            <person name="Mayfield S."/>
            <person name="Mueller-Roeber B."/>
            <person name="Rajamani S."/>
            <person name="Sayre R.T."/>
            <person name="Brokstein P."/>
            <person name="Dubchak I."/>
            <person name="Goodstein D."/>
            <person name="Hornick L."/>
            <person name="Huang Y.W."/>
            <person name="Jhaveri J."/>
            <person name="Luo Y."/>
            <person name="Martinez D."/>
            <person name="Ngau W.C."/>
            <person name="Otillar B."/>
            <person name="Poliakov A."/>
            <person name="Porter A."/>
            <person name="Szajkowski L."/>
            <person name="Werner G."/>
            <person name="Zhou K."/>
            <person name="Grigoriev I.V."/>
            <person name="Rokhsar D.S."/>
            <person name="Grossman A.R."/>
        </authorList>
    </citation>
    <scope>NUCLEOTIDE SEQUENCE [LARGE SCALE GENOMIC DNA]</scope>
    <source>
        <strain evidence="7">CC-503</strain>
    </source>
</reference>
<gene>
    <name evidence="6" type="ORF">CHLRE_02g118000v5</name>
</gene>
<feature type="compositionally biased region" description="Low complexity" evidence="4">
    <location>
        <begin position="171"/>
        <end position="192"/>
    </location>
</feature>
<accession>A0A2K3E3F7</accession>
<dbReference type="SUPFAM" id="SSF52425">
    <property type="entry name" value="Cryptochrome/photolyase, N-terminal domain"/>
    <property type="match status" value="1"/>
</dbReference>
<dbReference type="InterPro" id="IPR014729">
    <property type="entry name" value="Rossmann-like_a/b/a_fold"/>
</dbReference>
<evidence type="ECO:0000256" key="1">
    <source>
        <dbReference type="ARBA" id="ARBA00004123"/>
    </source>
</evidence>
<evidence type="ECO:0000256" key="2">
    <source>
        <dbReference type="ARBA" id="ARBA00022833"/>
    </source>
</evidence>
<feature type="region of interest" description="Disordered" evidence="4">
    <location>
        <begin position="312"/>
        <end position="346"/>
    </location>
</feature>
<protein>
    <recommendedName>
        <fullName evidence="5">Photolyase/cryptochrome alpha/beta domain-containing protein</fullName>
    </recommendedName>
</protein>
<feature type="compositionally biased region" description="Low complexity" evidence="4">
    <location>
        <begin position="85"/>
        <end position="99"/>
    </location>
</feature>
<feature type="compositionally biased region" description="Low complexity" evidence="4">
    <location>
        <begin position="659"/>
        <end position="671"/>
    </location>
</feature>
<dbReference type="GO" id="GO:0000719">
    <property type="term" value="P:photoreactive repair"/>
    <property type="evidence" value="ECO:0000318"/>
    <property type="project" value="GO_Central"/>
</dbReference>
<dbReference type="SUPFAM" id="SSF46955">
    <property type="entry name" value="Putative DNA-binding domain"/>
    <property type="match status" value="1"/>
</dbReference>
<evidence type="ECO:0000313" key="7">
    <source>
        <dbReference type="Proteomes" id="UP000006906"/>
    </source>
</evidence>
<evidence type="ECO:0000256" key="4">
    <source>
        <dbReference type="SAM" id="MobiDB-lite"/>
    </source>
</evidence>
<dbReference type="OrthoDB" id="5368863at2759"/>
<feature type="compositionally biased region" description="Basic and acidic residues" evidence="4">
    <location>
        <begin position="1"/>
        <end position="14"/>
    </location>
</feature>
<dbReference type="InterPro" id="IPR009061">
    <property type="entry name" value="DNA-bd_dom_put_sf"/>
</dbReference>
<dbReference type="PANTHER" id="PTHR10211">
    <property type="entry name" value="DEOXYRIBODIPYRIMIDINE PHOTOLYASE"/>
    <property type="match status" value="1"/>
</dbReference>
<comment type="subcellular location">
    <subcellularLocation>
        <location evidence="1">Nucleus</location>
    </subcellularLocation>
</comment>
<dbReference type="Pfam" id="PF05181">
    <property type="entry name" value="XPA_C"/>
    <property type="match status" value="1"/>
</dbReference>
<feature type="region of interest" description="Disordered" evidence="4">
    <location>
        <begin position="69"/>
        <end position="102"/>
    </location>
</feature>
<dbReference type="EMBL" id="CM008963">
    <property type="protein sequence ID" value="PNW87324.1"/>
    <property type="molecule type" value="Genomic_DNA"/>
</dbReference>
<dbReference type="STRING" id="3055.A0A2K3E3F7"/>
<keyword evidence="3" id="KW-0539">Nucleus</keyword>
<dbReference type="PROSITE" id="PS51645">
    <property type="entry name" value="PHR_CRY_ALPHA_BETA"/>
    <property type="match status" value="1"/>
</dbReference>
<dbReference type="PANTHER" id="PTHR10211:SF0">
    <property type="entry name" value="DEOXYRIBODIPYRIMIDINE PHOTO-LYASE"/>
    <property type="match status" value="1"/>
</dbReference>
<feature type="region of interest" description="Disordered" evidence="4">
    <location>
        <begin position="242"/>
        <end position="275"/>
    </location>
</feature>
<evidence type="ECO:0000313" key="6">
    <source>
        <dbReference type="EMBL" id="PNW87324.1"/>
    </source>
</evidence>
<proteinExistence type="predicted"/>
<dbReference type="GO" id="GO:0005634">
    <property type="term" value="C:nucleus"/>
    <property type="evidence" value="ECO:0007669"/>
    <property type="project" value="UniProtKB-SubCell"/>
</dbReference>
<feature type="region of interest" description="Disordered" evidence="4">
    <location>
        <begin position="162"/>
        <end position="223"/>
    </location>
</feature>
<feature type="region of interest" description="Disordered" evidence="4">
    <location>
        <begin position="942"/>
        <end position="962"/>
    </location>
</feature>
<feature type="region of interest" description="Disordered" evidence="4">
    <location>
        <begin position="1"/>
        <end position="20"/>
    </location>
</feature>
<dbReference type="SUPFAM" id="SSF48173">
    <property type="entry name" value="Cryptochrome/photolyase FAD-binding domain"/>
    <property type="match status" value="1"/>
</dbReference>
<dbReference type="GeneID" id="5727969"/>
<dbReference type="Gramene" id="PNW87324">
    <property type="protein sequence ID" value="PNW87324"/>
    <property type="gene ID" value="CHLRE_02g118000v5"/>
</dbReference>
<dbReference type="Gene3D" id="3.40.50.620">
    <property type="entry name" value="HUPs"/>
    <property type="match status" value="1"/>
</dbReference>
<dbReference type="CDD" id="cd21075">
    <property type="entry name" value="DBD_XPA-like"/>
    <property type="match status" value="1"/>
</dbReference>
<dbReference type="Gene3D" id="1.10.579.10">
    <property type="entry name" value="DNA Cyclobutane Dipyrimidine Photolyase, subunit A, domain 3"/>
    <property type="match status" value="1"/>
</dbReference>
<dbReference type="RefSeq" id="XP_042927641.1">
    <property type="nucleotide sequence ID" value="XM_043060007.1"/>
</dbReference>
<feature type="compositionally biased region" description="Low complexity" evidence="4">
    <location>
        <begin position="312"/>
        <end position="324"/>
    </location>
</feature>
<dbReference type="GO" id="GO:0003904">
    <property type="term" value="F:deoxyribodipyrimidine photo-lyase activity"/>
    <property type="evidence" value="ECO:0000318"/>
    <property type="project" value="GO_Central"/>
</dbReference>
<feature type="domain" description="Photolyase/cryptochrome alpha/beta" evidence="5">
    <location>
        <begin position="375"/>
        <end position="509"/>
    </location>
</feature>